<accession>D4XCC1</accession>
<evidence type="ECO:0000313" key="2">
    <source>
        <dbReference type="EMBL" id="EFF75544.1"/>
    </source>
</evidence>
<protein>
    <submittedName>
        <fullName evidence="2">Uncharacterized protein</fullName>
    </submittedName>
</protein>
<dbReference type="Proteomes" id="UP000004510">
    <property type="component" value="Unassembled WGS sequence"/>
</dbReference>
<dbReference type="HOGENOM" id="CLU_3094405_0_0_4"/>
<feature type="region of interest" description="Disordered" evidence="1">
    <location>
        <begin position="1"/>
        <end position="51"/>
    </location>
</feature>
<evidence type="ECO:0000313" key="3">
    <source>
        <dbReference type="Proteomes" id="UP000004510"/>
    </source>
</evidence>
<dbReference type="AlphaFoldDB" id="D4XCC1"/>
<name>D4XCC1_9BURK</name>
<comment type="caution">
    <text evidence="2">The sequence shown here is derived from an EMBL/GenBank/DDBJ whole genome shotgun (WGS) entry which is preliminary data.</text>
</comment>
<dbReference type="PATRIC" id="fig|742159.3.peg.4081"/>
<organism evidence="2 3">
    <name type="scientific">Achromobacter piechaudii ATCC 43553</name>
    <dbReference type="NCBI Taxonomy" id="742159"/>
    <lineage>
        <taxon>Bacteria</taxon>
        <taxon>Pseudomonadati</taxon>
        <taxon>Pseudomonadota</taxon>
        <taxon>Betaproteobacteria</taxon>
        <taxon>Burkholderiales</taxon>
        <taxon>Alcaligenaceae</taxon>
        <taxon>Achromobacter</taxon>
    </lineage>
</organism>
<proteinExistence type="predicted"/>
<sequence>MSKHTTSTEFMTPGQRSRTSGNCGPWRCPPRPLGRTKGLYPSVPDKSLTNE</sequence>
<reference evidence="3" key="1">
    <citation type="submission" date="2010-03" db="EMBL/GenBank/DDBJ databases">
        <title>Complete sequence of Mobiluncus curtisii ATCC 43063.</title>
        <authorList>
            <person name="Muzny D."/>
            <person name="Qin X."/>
            <person name="Deng J."/>
            <person name="Jiang H."/>
            <person name="Liu Y."/>
            <person name="Qu J."/>
            <person name="Song X.-Z."/>
            <person name="Zhang L."/>
            <person name="Thornton R."/>
            <person name="Coyle M."/>
            <person name="Francisco L."/>
            <person name="Jackson L."/>
            <person name="Javaid M."/>
            <person name="Korchina V."/>
            <person name="Kovar C."/>
            <person name="Mata R."/>
            <person name="Mathew T."/>
            <person name="Ngo R."/>
            <person name="Nguyen L."/>
            <person name="Nguyen N."/>
            <person name="Okwuonu G."/>
            <person name="Ongeri F."/>
            <person name="Pham C."/>
            <person name="Simmons D."/>
            <person name="Wilczek-Boney K."/>
            <person name="Hale W."/>
            <person name="Jakkamsetti A."/>
            <person name="Pham P."/>
            <person name="Ruth R."/>
            <person name="San Lucas F."/>
            <person name="Warren J."/>
            <person name="Zhang J."/>
            <person name="Zhao Z."/>
            <person name="Zhou C."/>
            <person name="Zhu D."/>
            <person name="Lee S."/>
            <person name="Bess C."/>
            <person name="Blankenburg K."/>
            <person name="Forbes L."/>
            <person name="Fu Q."/>
            <person name="Gubbala S."/>
            <person name="Hirani K."/>
            <person name="Jayaseelan J.C."/>
            <person name="Lara F."/>
            <person name="Munidasa M."/>
            <person name="Palculict T."/>
            <person name="Patil S."/>
            <person name="Pu L.-L."/>
            <person name="Saada N."/>
            <person name="Tang L."/>
            <person name="Weissenberger G."/>
            <person name="Zhu Y."/>
            <person name="Hemphill L."/>
            <person name="Shang Y."/>
            <person name="Youmans B."/>
            <person name="Ayvaz T."/>
            <person name="Ross M."/>
            <person name="Santibanez J."/>
            <person name="Aqrawi P."/>
            <person name="Gross S."/>
            <person name="Joshi V."/>
            <person name="Fowler G."/>
            <person name="Nazareth L."/>
            <person name="Reid J."/>
            <person name="Worley K."/>
            <person name="Petrosino J."/>
            <person name="Highlander S."/>
            <person name="Gibbs R."/>
            <person name="Gibbs R."/>
        </authorList>
    </citation>
    <scope>NUCLEOTIDE SEQUENCE [LARGE SCALE GENOMIC DNA]</scope>
    <source>
        <strain evidence="3">ATCC 43553</strain>
    </source>
</reference>
<evidence type="ECO:0000256" key="1">
    <source>
        <dbReference type="SAM" id="MobiDB-lite"/>
    </source>
</evidence>
<dbReference type="EMBL" id="ADMS01000069">
    <property type="protein sequence ID" value="EFF75544.1"/>
    <property type="molecule type" value="Genomic_DNA"/>
</dbReference>
<feature type="compositionally biased region" description="Polar residues" evidence="1">
    <location>
        <begin position="1"/>
        <end position="22"/>
    </location>
</feature>
<gene>
    <name evidence="2" type="ORF">HMPREF0004_3118</name>
</gene>